<dbReference type="HAMAP" id="MF_01849">
    <property type="entry name" value="RNA_methyltr_RlmN"/>
    <property type="match status" value="1"/>
</dbReference>
<evidence type="ECO:0000313" key="15">
    <source>
        <dbReference type="Proteomes" id="UP000004754"/>
    </source>
</evidence>
<dbReference type="InterPro" id="IPR058240">
    <property type="entry name" value="rSAM_sf"/>
</dbReference>
<evidence type="ECO:0000256" key="11">
    <source>
        <dbReference type="ARBA" id="ARBA00023014"/>
    </source>
</evidence>
<comment type="similarity">
    <text evidence="12">Belongs to the radical SAM superfamily. RlmN family.</text>
</comment>
<evidence type="ECO:0000256" key="1">
    <source>
        <dbReference type="ARBA" id="ARBA00004496"/>
    </source>
</evidence>
<comment type="caution">
    <text evidence="12">Lacks conserved residue(s) required for the propagation of feature annotation.</text>
</comment>
<keyword evidence="9 12" id="KW-0479">Metal-binding</keyword>
<feature type="active site" description="Proton acceptor" evidence="12">
    <location>
        <position position="126"/>
    </location>
</feature>
<dbReference type="GO" id="GO:0070475">
    <property type="term" value="P:rRNA base methylation"/>
    <property type="evidence" value="ECO:0007669"/>
    <property type="project" value="UniProtKB-UniRule"/>
</dbReference>
<dbReference type="InterPro" id="IPR027492">
    <property type="entry name" value="RNA_MTrfase_RlmN"/>
</dbReference>
<dbReference type="FunFam" id="3.20.20.70:FF:000014">
    <property type="entry name" value="Probable dual-specificity RNA methyltransferase RlmN"/>
    <property type="match status" value="1"/>
</dbReference>
<dbReference type="NCBIfam" id="TIGR00048">
    <property type="entry name" value="rRNA_mod_RlmN"/>
    <property type="match status" value="1"/>
</dbReference>
<evidence type="ECO:0000313" key="14">
    <source>
        <dbReference type="EMBL" id="EFV00912.1"/>
    </source>
</evidence>
<feature type="binding site" evidence="12">
    <location>
        <position position="322"/>
    </location>
    <ligand>
        <name>S-adenosyl-L-methionine</name>
        <dbReference type="ChEBI" id="CHEBI:59789"/>
    </ligand>
</feature>
<organism evidence="14 15">
    <name type="scientific">Pseudoramibacter alactolyticus ATCC 23263</name>
    <dbReference type="NCBI Taxonomy" id="887929"/>
    <lineage>
        <taxon>Bacteria</taxon>
        <taxon>Bacillati</taxon>
        <taxon>Bacillota</taxon>
        <taxon>Clostridia</taxon>
        <taxon>Eubacteriales</taxon>
        <taxon>Eubacteriaceae</taxon>
        <taxon>Pseudoramibacter</taxon>
    </lineage>
</organism>
<keyword evidence="12" id="KW-1015">Disulfide bond</keyword>
<evidence type="ECO:0000256" key="6">
    <source>
        <dbReference type="ARBA" id="ARBA00022679"/>
    </source>
</evidence>
<evidence type="ECO:0000256" key="10">
    <source>
        <dbReference type="ARBA" id="ARBA00023004"/>
    </source>
</evidence>
<keyword evidence="15" id="KW-1185">Reference proteome</keyword>
<evidence type="ECO:0000256" key="3">
    <source>
        <dbReference type="ARBA" id="ARBA00022490"/>
    </source>
</evidence>
<dbReference type="GO" id="GO:0051539">
    <property type="term" value="F:4 iron, 4 sulfur cluster binding"/>
    <property type="evidence" value="ECO:0007669"/>
    <property type="project" value="UniProtKB-UniRule"/>
</dbReference>
<keyword evidence="10 12" id="KW-0408">Iron</keyword>
<comment type="catalytic activity">
    <reaction evidence="12">
        <text>adenosine(37) in tRNA + 2 reduced [2Fe-2S]-[ferredoxin] + 2 S-adenosyl-L-methionine = 2-methyladenosine(37) in tRNA + 5'-deoxyadenosine + L-methionine + 2 oxidized [2Fe-2S]-[ferredoxin] + S-adenosyl-L-homocysteine</text>
        <dbReference type="Rhea" id="RHEA:43332"/>
        <dbReference type="Rhea" id="RHEA-COMP:10000"/>
        <dbReference type="Rhea" id="RHEA-COMP:10001"/>
        <dbReference type="Rhea" id="RHEA-COMP:10162"/>
        <dbReference type="Rhea" id="RHEA-COMP:10485"/>
        <dbReference type="ChEBI" id="CHEBI:17319"/>
        <dbReference type="ChEBI" id="CHEBI:33737"/>
        <dbReference type="ChEBI" id="CHEBI:33738"/>
        <dbReference type="ChEBI" id="CHEBI:57844"/>
        <dbReference type="ChEBI" id="CHEBI:57856"/>
        <dbReference type="ChEBI" id="CHEBI:59789"/>
        <dbReference type="ChEBI" id="CHEBI:74411"/>
        <dbReference type="ChEBI" id="CHEBI:74497"/>
        <dbReference type="EC" id="2.1.1.192"/>
    </reaction>
</comment>
<dbReference type="SFLD" id="SFLDS00029">
    <property type="entry name" value="Radical_SAM"/>
    <property type="match status" value="1"/>
</dbReference>
<dbReference type="eggNOG" id="COG0820">
    <property type="taxonomic scope" value="Bacteria"/>
</dbReference>
<evidence type="ECO:0000256" key="7">
    <source>
        <dbReference type="ARBA" id="ARBA00022691"/>
    </source>
</evidence>
<feature type="binding site" evidence="12">
    <location>
        <begin position="193"/>
        <end position="194"/>
    </location>
    <ligand>
        <name>S-adenosyl-L-methionine</name>
        <dbReference type="ChEBI" id="CHEBI:59789"/>
    </ligand>
</feature>
<dbReference type="SFLD" id="SFLDF00275">
    <property type="entry name" value="adenosine_C2_methyltransferase"/>
    <property type="match status" value="1"/>
</dbReference>
<dbReference type="CDD" id="cd01335">
    <property type="entry name" value="Radical_SAM"/>
    <property type="match status" value="1"/>
</dbReference>
<protein>
    <recommendedName>
        <fullName evidence="12">Probable dual-specificity RNA methyltransferase RlmN</fullName>
        <ecNumber evidence="12">2.1.1.192</ecNumber>
    </recommendedName>
    <alternativeName>
        <fullName evidence="12">23S rRNA (adenine(2503)-C(2))-methyltransferase</fullName>
    </alternativeName>
    <alternativeName>
        <fullName evidence="12">23S rRNA m2A2503 methyltransferase</fullName>
    </alternativeName>
    <alternativeName>
        <fullName evidence="12">Ribosomal RNA large subunit methyltransferase N</fullName>
    </alternativeName>
    <alternativeName>
        <fullName evidence="12">tRNA (adenine(37)-C(2))-methyltransferase</fullName>
    </alternativeName>
    <alternativeName>
        <fullName evidence="12">tRNA m2A37 methyltransferase</fullName>
    </alternativeName>
</protein>
<evidence type="ECO:0000256" key="9">
    <source>
        <dbReference type="ARBA" id="ARBA00022723"/>
    </source>
</evidence>
<proteinExistence type="inferred from homology"/>
<dbReference type="InterPro" id="IPR048641">
    <property type="entry name" value="RlmN_N"/>
</dbReference>
<dbReference type="Pfam" id="PF04055">
    <property type="entry name" value="Radical_SAM"/>
    <property type="match status" value="1"/>
</dbReference>
<dbReference type="InterPro" id="IPR013785">
    <property type="entry name" value="Aldolase_TIM"/>
</dbReference>
<dbReference type="PROSITE" id="PS51918">
    <property type="entry name" value="RADICAL_SAM"/>
    <property type="match status" value="1"/>
</dbReference>
<reference evidence="14 15" key="1">
    <citation type="submission" date="2010-12" db="EMBL/GenBank/DDBJ databases">
        <authorList>
            <person name="Muzny D."/>
            <person name="Qin X."/>
            <person name="Deng J."/>
            <person name="Jiang H."/>
            <person name="Liu Y."/>
            <person name="Qu J."/>
            <person name="Song X.-Z."/>
            <person name="Zhang L."/>
            <person name="Thornton R."/>
            <person name="Coyle M."/>
            <person name="Francisco L."/>
            <person name="Jackson L."/>
            <person name="Javaid M."/>
            <person name="Korchina V."/>
            <person name="Kovar C."/>
            <person name="Mata R."/>
            <person name="Mathew T."/>
            <person name="Ngo R."/>
            <person name="Nguyen L."/>
            <person name="Nguyen N."/>
            <person name="Okwuonu G."/>
            <person name="Ongeri F."/>
            <person name="Pham C."/>
            <person name="Simmons D."/>
            <person name="Wilczek-Boney K."/>
            <person name="Hale W."/>
            <person name="Jakkamsetti A."/>
            <person name="Pham P."/>
            <person name="Ruth R."/>
            <person name="San Lucas F."/>
            <person name="Warren J."/>
            <person name="Zhang J."/>
            <person name="Zhao Z."/>
            <person name="Zhou C."/>
            <person name="Zhu D."/>
            <person name="Lee S."/>
            <person name="Bess C."/>
            <person name="Blankenburg K."/>
            <person name="Forbes L."/>
            <person name="Fu Q."/>
            <person name="Gubbala S."/>
            <person name="Hirani K."/>
            <person name="Jayaseelan J.C."/>
            <person name="Lara F."/>
            <person name="Munidasa M."/>
            <person name="Palculict T."/>
            <person name="Patil S."/>
            <person name="Pu L.-L."/>
            <person name="Saada N."/>
            <person name="Tang L."/>
            <person name="Weissenberger G."/>
            <person name="Zhu Y."/>
            <person name="Hemphill L."/>
            <person name="Shang Y."/>
            <person name="Youmans B."/>
            <person name="Ayvaz T."/>
            <person name="Ross M."/>
            <person name="Santibanez J."/>
            <person name="Aqrawi P."/>
            <person name="Gross S."/>
            <person name="Joshi V."/>
            <person name="Fowler G."/>
            <person name="Nazareth L."/>
            <person name="Reid J."/>
            <person name="Worley K."/>
            <person name="Petrosino J."/>
            <person name="Highlander S."/>
            <person name="Gibbs R."/>
        </authorList>
    </citation>
    <scope>NUCLEOTIDE SEQUENCE [LARGE SCALE GENOMIC DNA]</scope>
    <source>
        <strain evidence="14 15">ATCC 23263</strain>
    </source>
</reference>
<dbReference type="GO" id="GO:0046872">
    <property type="term" value="F:metal ion binding"/>
    <property type="evidence" value="ECO:0007669"/>
    <property type="project" value="UniProtKB-KW"/>
</dbReference>
<comment type="catalytic activity">
    <reaction evidence="12">
        <text>adenosine(2503) in 23S rRNA + 2 reduced [2Fe-2S]-[ferredoxin] + 2 S-adenosyl-L-methionine = 2-methyladenosine(2503) in 23S rRNA + 5'-deoxyadenosine + L-methionine + 2 oxidized [2Fe-2S]-[ferredoxin] + S-adenosyl-L-homocysteine</text>
        <dbReference type="Rhea" id="RHEA:42916"/>
        <dbReference type="Rhea" id="RHEA-COMP:10000"/>
        <dbReference type="Rhea" id="RHEA-COMP:10001"/>
        <dbReference type="Rhea" id="RHEA-COMP:10152"/>
        <dbReference type="Rhea" id="RHEA-COMP:10282"/>
        <dbReference type="ChEBI" id="CHEBI:17319"/>
        <dbReference type="ChEBI" id="CHEBI:33737"/>
        <dbReference type="ChEBI" id="CHEBI:33738"/>
        <dbReference type="ChEBI" id="CHEBI:57844"/>
        <dbReference type="ChEBI" id="CHEBI:57856"/>
        <dbReference type="ChEBI" id="CHEBI:59789"/>
        <dbReference type="ChEBI" id="CHEBI:74411"/>
        <dbReference type="ChEBI" id="CHEBI:74497"/>
        <dbReference type="EC" id="2.1.1.192"/>
    </reaction>
</comment>
<dbReference type="InterPro" id="IPR040072">
    <property type="entry name" value="Methyltransferase_A"/>
</dbReference>
<evidence type="ECO:0000256" key="12">
    <source>
        <dbReference type="HAMAP-Rule" id="MF_01849"/>
    </source>
</evidence>
<dbReference type="STRING" id="887929.HMP0721_2077"/>
<dbReference type="GO" id="GO:0030488">
    <property type="term" value="P:tRNA methylation"/>
    <property type="evidence" value="ECO:0007669"/>
    <property type="project" value="UniProtKB-UniRule"/>
</dbReference>
<feature type="binding site" evidence="12">
    <location>
        <position position="150"/>
    </location>
    <ligand>
        <name>[4Fe-4S] cluster</name>
        <dbReference type="ChEBI" id="CHEBI:49883"/>
        <note>4Fe-4S-S-AdoMet</note>
    </ligand>
</feature>
<feature type="binding site" evidence="12">
    <location>
        <position position="146"/>
    </location>
    <ligand>
        <name>[4Fe-4S] cluster</name>
        <dbReference type="ChEBI" id="CHEBI:49883"/>
        <note>4Fe-4S-S-AdoMet</note>
    </ligand>
</feature>
<dbReference type="GO" id="GO:0002935">
    <property type="term" value="F:tRNA (adenine(37)-C2)-methyltransferase activity"/>
    <property type="evidence" value="ECO:0007669"/>
    <property type="project" value="UniProtKB-UniRule"/>
</dbReference>
<feature type="binding site" evidence="12">
    <location>
        <position position="153"/>
    </location>
    <ligand>
        <name>[4Fe-4S] cluster</name>
        <dbReference type="ChEBI" id="CHEBI:49883"/>
        <note>4Fe-4S-S-AdoMet</note>
    </ligand>
</feature>
<dbReference type="EMBL" id="AEQN01000026">
    <property type="protein sequence ID" value="EFV00912.1"/>
    <property type="molecule type" value="Genomic_DNA"/>
</dbReference>
<feature type="active site" description="S-methylcysteine intermediate" evidence="12">
    <location>
        <position position="363"/>
    </location>
</feature>
<sequence length="384" mass="42150">MKKMQAKIQNRIPDTAARDGEAPALPLADEKNGDAPSNLFGLTLAGCSALMRDLGEPKFRGRQLFEWLYGKRAMAVDACTNLPKKLRETLKTRWIIDWGEVLGVQADLEDGTKKMLIRLADGECVETVLMAYDYGYSLCVSSQVGCAMGCAFCASTKGGLVRNLTAGEMAAQIALVEAAEGVRISRVVVMGIGEPLANYDNLLRFIQILNQGFGIGMRRITVSTCGIVPMIERLADEALEINLAISLHSPDQAVREQIMPAARRYPLDRLLKTCKNYFNKTGRRVTFEYALMAGVNDRDEDAKALIGLFSGENVHLNLIRLNPITDGPFAGSQNVTGFAKKLKTGGINCTIRRRIGKNIDAACGQLRHRQEQAVPMVTKPRGER</sequence>
<evidence type="ECO:0000256" key="4">
    <source>
        <dbReference type="ARBA" id="ARBA00022552"/>
    </source>
</evidence>
<dbReference type="Gene3D" id="3.20.20.70">
    <property type="entry name" value="Aldolase class I"/>
    <property type="match status" value="1"/>
</dbReference>
<keyword evidence="4 12" id="KW-0698">rRNA processing</keyword>
<accession>E6MJ92</accession>
<dbReference type="PIRSF" id="PIRSF006004">
    <property type="entry name" value="CHP00048"/>
    <property type="match status" value="1"/>
</dbReference>
<dbReference type="GO" id="GO:0070040">
    <property type="term" value="F:rRNA (adenine(2503)-C2-)-methyltransferase activity"/>
    <property type="evidence" value="ECO:0007669"/>
    <property type="project" value="UniProtKB-UniRule"/>
</dbReference>
<keyword evidence="5 12" id="KW-0489">Methyltransferase</keyword>
<feature type="domain" description="Radical SAM core" evidence="13">
    <location>
        <begin position="132"/>
        <end position="358"/>
    </location>
</feature>
<evidence type="ECO:0000259" key="13">
    <source>
        <dbReference type="PROSITE" id="PS51918"/>
    </source>
</evidence>
<name>E6MJ92_9FIRM</name>
<dbReference type="PANTHER" id="PTHR30544">
    <property type="entry name" value="23S RRNA METHYLTRANSFERASE"/>
    <property type="match status" value="1"/>
</dbReference>
<keyword evidence="3 12" id="KW-0963">Cytoplasm</keyword>
<keyword evidence="7 12" id="KW-0949">S-adenosyl-L-methionine</keyword>
<evidence type="ECO:0000256" key="5">
    <source>
        <dbReference type="ARBA" id="ARBA00022603"/>
    </source>
</evidence>
<dbReference type="GO" id="GO:0019843">
    <property type="term" value="F:rRNA binding"/>
    <property type="evidence" value="ECO:0007669"/>
    <property type="project" value="UniProtKB-UniRule"/>
</dbReference>
<comment type="miscellaneous">
    <text evidence="12">Reaction proceeds by a ping-pong mechanism involving intermediate methylation of a conserved cysteine residue.</text>
</comment>
<dbReference type="AlphaFoldDB" id="E6MJ92"/>
<dbReference type="HOGENOM" id="CLU_029101_0_1_9"/>
<comment type="caution">
    <text evidence="14">The sequence shown here is derived from an EMBL/GenBank/DDBJ whole genome shotgun (WGS) entry which is preliminary data.</text>
</comment>
<feature type="binding site" evidence="12">
    <location>
        <begin position="246"/>
        <end position="248"/>
    </location>
    <ligand>
        <name>S-adenosyl-L-methionine</name>
        <dbReference type="ChEBI" id="CHEBI:59789"/>
    </ligand>
</feature>
<dbReference type="Pfam" id="PF21016">
    <property type="entry name" value="RlmN_N"/>
    <property type="match status" value="1"/>
</dbReference>
<keyword evidence="2 12" id="KW-0004">4Fe-4S</keyword>
<dbReference type="GO" id="GO:0000049">
    <property type="term" value="F:tRNA binding"/>
    <property type="evidence" value="ECO:0007669"/>
    <property type="project" value="UniProtKB-UniRule"/>
</dbReference>
<feature type="binding site" evidence="12">
    <location>
        <position position="223"/>
    </location>
    <ligand>
        <name>S-adenosyl-L-methionine</name>
        <dbReference type="ChEBI" id="CHEBI:59789"/>
    </ligand>
</feature>
<evidence type="ECO:0000256" key="8">
    <source>
        <dbReference type="ARBA" id="ARBA00022694"/>
    </source>
</evidence>
<dbReference type="SFLD" id="SFLDG01062">
    <property type="entry name" value="methyltransferase_(Class_A)"/>
    <property type="match status" value="1"/>
</dbReference>
<comment type="cofactor">
    <cofactor evidence="12">
        <name>[4Fe-4S] cluster</name>
        <dbReference type="ChEBI" id="CHEBI:49883"/>
    </cofactor>
    <text evidence="12">Binds 1 [4Fe-4S] cluster. The cluster is coordinated with 3 cysteines and an exchangeable S-adenosyl-L-methionine.</text>
</comment>
<dbReference type="GO" id="GO:0005737">
    <property type="term" value="C:cytoplasm"/>
    <property type="evidence" value="ECO:0007669"/>
    <property type="project" value="UniProtKB-SubCell"/>
</dbReference>
<dbReference type="Proteomes" id="UP000004754">
    <property type="component" value="Unassembled WGS sequence"/>
</dbReference>
<dbReference type="EC" id="2.1.1.192" evidence="12"/>
<gene>
    <name evidence="12 14" type="primary">rlmN</name>
    <name evidence="14" type="ORF">HMP0721_2077</name>
</gene>
<comment type="function">
    <text evidence="12">Specifically methylates position 2 of adenine 2503 in 23S rRNA and position 2 of adenine 37 in tRNAs.</text>
</comment>
<dbReference type="InterPro" id="IPR007197">
    <property type="entry name" value="rSAM"/>
</dbReference>
<dbReference type="Gene3D" id="1.10.150.530">
    <property type="match status" value="1"/>
</dbReference>
<keyword evidence="6 12" id="KW-0808">Transferase</keyword>
<dbReference type="PANTHER" id="PTHR30544:SF5">
    <property type="entry name" value="RADICAL SAM CORE DOMAIN-CONTAINING PROTEIN"/>
    <property type="match status" value="1"/>
</dbReference>
<keyword evidence="8 12" id="KW-0819">tRNA processing</keyword>
<evidence type="ECO:0000256" key="2">
    <source>
        <dbReference type="ARBA" id="ARBA00022485"/>
    </source>
</evidence>
<dbReference type="SUPFAM" id="SSF102114">
    <property type="entry name" value="Radical SAM enzymes"/>
    <property type="match status" value="1"/>
</dbReference>
<comment type="subcellular location">
    <subcellularLocation>
        <location evidence="1 12">Cytoplasm</location>
    </subcellularLocation>
</comment>
<keyword evidence="11 12" id="KW-0411">Iron-sulfur</keyword>
<dbReference type="InterPro" id="IPR004383">
    <property type="entry name" value="rRNA_lsu_MTrfase_RlmN/Cfr"/>
</dbReference>